<reference evidence="2 3" key="1">
    <citation type="submission" date="2019-01" db="EMBL/GenBank/DDBJ databases">
        <title>Complete genome sequence of Cohnella hallensis HS21 isolated from Korean fir (Abies koreana) rhizospheric soil.</title>
        <authorList>
            <person name="Jiang L."/>
            <person name="Kang S.W."/>
            <person name="Kim S."/>
            <person name="Jung J."/>
            <person name="Kim C.Y."/>
            <person name="Kim D.H."/>
            <person name="Kim S.W."/>
            <person name="Lee J."/>
        </authorList>
    </citation>
    <scope>NUCLEOTIDE SEQUENCE [LARGE SCALE GENOMIC DNA]</scope>
    <source>
        <strain evidence="2 3">HS21</strain>
    </source>
</reference>
<dbReference type="AlphaFoldDB" id="A0A3T1DFG2"/>
<feature type="region of interest" description="Disordered" evidence="1">
    <location>
        <begin position="1"/>
        <end position="54"/>
    </location>
</feature>
<gene>
    <name evidence="2" type="ORF">KCTCHS21_60240</name>
</gene>
<dbReference type="EMBL" id="AP019400">
    <property type="protein sequence ID" value="BBI36625.1"/>
    <property type="molecule type" value="Genomic_DNA"/>
</dbReference>
<evidence type="ECO:0000256" key="1">
    <source>
        <dbReference type="SAM" id="MobiDB-lite"/>
    </source>
</evidence>
<proteinExistence type="predicted"/>
<accession>A0A3T1DFG2</accession>
<dbReference type="RefSeq" id="WP_157994156.1">
    <property type="nucleotide sequence ID" value="NZ_AP019400.1"/>
</dbReference>
<protein>
    <submittedName>
        <fullName evidence="2">Uncharacterized protein</fullName>
    </submittedName>
</protein>
<dbReference type="Proteomes" id="UP000289856">
    <property type="component" value="Chromosome"/>
</dbReference>
<sequence>MSNEEQPKEIELENLEKPLTEEELKETTGGVGLIDPRSPLPFAPPRAGRNRGAN</sequence>
<name>A0A3T1DFG2_9BACL</name>
<evidence type="ECO:0000313" key="3">
    <source>
        <dbReference type="Proteomes" id="UP000289856"/>
    </source>
</evidence>
<evidence type="ECO:0000313" key="2">
    <source>
        <dbReference type="EMBL" id="BBI36625.1"/>
    </source>
</evidence>
<feature type="compositionally biased region" description="Basic and acidic residues" evidence="1">
    <location>
        <begin position="1"/>
        <end position="26"/>
    </location>
</feature>
<organism evidence="2 3">
    <name type="scientific">Cohnella abietis</name>
    <dbReference type="NCBI Taxonomy" id="2507935"/>
    <lineage>
        <taxon>Bacteria</taxon>
        <taxon>Bacillati</taxon>
        <taxon>Bacillota</taxon>
        <taxon>Bacilli</taxon>
        <taxon>Bacillales</taxon>
        <taxon>Paenibacillaceae</taxon>
        <taxon>Cohnella</taxon>
    </lineage>
</organism>
<keyword evidence="3" id="KW-1185">Reference proteome</keyword>
<dbReference type="KEGG" id="cohn:KCTCHS21_60240"/>